<organism evidence="3 4">
    <name type="scientific">Serendipita indica (strain DSM 11827)</name>
    <name type="common">Root endophyte fungus</name>
    <name type="synonym">Piriformospora indica</name>
    <dbReference type="NCBI Taxonomy" id="1109443"/>
    <lineage>
        <taxon>Eukaryota</taxon>
        <taxon>Fungi</taxon>
        <taxon>Dikarya</taxon>
        <taxon>Basidiomycota</taxon>
        <taxon>Agaricomycotina</taxon>
        <taxon>Agaricomycetes</taxon>
        <taxon>Sebacinales</taxon>
        <taxon>Serendipitaceae</taxon>
        <taxon>Serendipita</taxon>
    </lineage>
</organism>
<dbReference type="InterPro" id="IPR027417">
    <property type="entry name" value="P-loop_NTPase"/>
</dbReference>
<keyword evidence="1" id="KW-0342">GTP-binding</keyword>
<dbReference type="EMBL" id="CAFZ01000172">
    <property type="protein sequence ID" value="CCA72589.1"/>
    <property type="molecule type" value="Genomic_DNA"/>
</dbReference>
<dbReference type="HOGENOM" id="CLU_018003_0_0_1"/>
<dbReference type="CDD" id="cd00882">
    <property type="entry name" value="Ras_like_GTPase"/>
    <property type="match status" value="1"/>
</dbReference>
<evidence type="ECO:0000313" key="3">
    <source>
        <dbReference type="EMBL" id="CCA72589.1"/>
    </source>
</evidence>
<dbReference type="Pfam" id="PF00735">
    <property type="entry name" value="Septin"/>
    <property type="match status" value="1"/>
</dbReference>
<dbReference type="STRING" id="1109443.G4TMP4"/>
<name>G4TMP4_SERID</name>
<dbReference type="OMA" id="NLACESY"/>
<dbReference type="eggNOG" id="ENOG502SP50">
    <property type="taxonomic scope" value="Eukaryota"/>
</dbReference>
<accession>G4TMP4</accession>
<dbReference type="InterPro" id="IPR030379">
    <property type="entry name" value="G_SEPTIN_dom"/>
</dbReference>
<evidence type="ECO:0000256" key="1">
    <source>
        <dbReference type="RuleBase" id="RU004560"/>
    </source>
</evidence>
<keyword evidence="4" id="KW-1185">Reference proteome</keyword>
<reference evidence="3 4" key="1">
    <citation type="journal article" date="2011" name="PLoS Pathog.">
        <title>Endophytic Life Strategies Decoded by Genome and Transcriptome Analyses of the Mutualistic Root Symbiont Piriformospora indica.</title>
        <authorList>
            <person name="Zuccaro A."/>
            <person name="Lahrmann U."/>
            <person name="Guldener U."/>
            <person name="Langen G."/>
            <person name="Pfiffi S."/>
            <person name="Biedenkopf D."/>
            <person name="Wong P."/>
            <person name="Samans B."/>
            <person name="Grimm C."/>
            <person name="Basiewicz M."/>
            <person name="Murat C."/>
            <person name="Martin F."/>
            <person name="Kogel K.H."/>
        </authorList>
    </citation>
    <scope>NUCLEOTIDE SEQUENCE [LARGE SCALE GENOMIC DNA]</scope>
    <source>
        <strain evidence="3 4">DSM 11827</strain>
    </source>
</reference>
<proteinExistence type="inferred from homology"/>
<sequence length="305" mass="34800">MATNEFKFTRDDRIVLVMGPSGVGKTTFINYATQRSGRVNHSLQSDTADLRFSRIEQRSSSISPPLSLVFVDTPGFDDANKSDIEILTMIAEFLVKAHHLQLQLESILYLHRITDKRMSGAPLRNLELFASLCGNIAMPRVVLVTTMWRHVDPKVGRDREDELKSHFWKSMIEKGCRVERFNDTHGSAIFISTGSDPGREVLISSEMVEKRRSLKETQAGTTLKKQLDTMIRDKKEANRRLKHLLASSSVQRDESHVRDTWEMELHRVDGDIQEATERMRRLNLPLPVAIMRRFSKSQAPAVPSD</sequence>
<gene>
    <name evidence="3" type="ORF">PIIN_06526</name>
</gene>
<dbReference type="SUPFAM" id="SSF52540">
    <property type="entry name" value="P-loop containing nucleoside triphosphate hydrolases"/>
    <property type="match status" value="1"/>
</dbReference>
<comment type="caution">
    <text evidence="3">The sequence shown here is derived from an EMBL/GenBank/DDBJ whole genome shotgun (WGS) entry which is preliminary data.</text>
</comment>
<dbReference type="GO" id="GO:0005525">
    <property type="term" value="F:GTP binding"/>
    <property type="evidence" value="ECO:0007669"/>
    <property type="project" value="UniProtKB-KW"/>
</dbReference>
<feature type="domain" description="Septin-type G" evidence="2">
    <location>
        <begin position="15"/>
        <end position="118"/>
    </location>
</feature>
<dbReference type="AlphaFoldDB" id="G4TMP4"/>
<evidence type="ECO:0000259" key="2">
    <source>
        <dbReference type="Pfam" id="PF00735"/>
    </source>
</evidence>
<dbReference type="Gene3D" id="3.40.50.300">
    <property type="entry name" value="P-loop containing nucleotide triphosphate hydrolases"/>
    <property type="match status" value="1"/>
</dbReference>
<dbReference type="OrthoDB" id="8954335at2759"/>
<keyword evidence="1" id="KW-0547">Nucleotide-binding</keyword>
<dbReference type="Proteomes" id="UP000007148">
    <property type="component" value="Unassembled WGS sequence"/>
</dbReference>
<evidence type="ECO:0000313" key="4">
    <source>
        <dbReference type="Proteomes" id="UP000007148"/>
    </source>
</evidence>
<protein>
    <recommendedName>
        <fullName evidence="2">Septin-type G domain-containing protein</fullName>
    </recommendedName>
</protein>
<dbReference type="InParanoid" id="G4TMP4"/>
<comment type="similarity">
    <text evidence="1">Belongs to the TRAFAC class TrmE-Era-EngA-EngB-Septin-like GTPase superfamily. Septin GTPase family.</text>
</comment>